<dbReference type="AlphaFoldDB" id="A0A095X7V5"/>
<evidence type="ECO:0008006" key="3">
    <source>
        <dbReference type="Google" id="ProtNLM"/>
    </source>
</evidence>
<dbReference type="GO" id="GO:0000287">
    <property type="term" value="F:magnesium ion binding"/>
    <property type="evidence" value="ECO:0007669"/>
    <property type="project" value="TreeGrafter"/>
</dbReference>
<dbReference type="Gene3D" id="3.30.1240.10">
    <property type="match status" value="1"/>
</dbReference>
<dbReference type="Pfam" id="PF08282">
    <property type="entry name" value="Hydrolase_3"/>
    <property type="match status" value="1"/>
</dbReference>
<comment type="caution">
    <text evidence="1">The sequence shown here is derived from an EMBL/GenBank/DDBJ whole genome shotgun (WGS) entry which is preliminary data.</text>
</comment>
<reference evidence="1 2" key="1">
    <citation type="submission" date="2014-07" db="EMBL/GenBank/DDBJ databases">
        <authorList>
            <person name="McCorrison J."/>
            <person name="Sanka R."/>
            <person name="Torralba M."/>
            <person name="Gillis M."/>
            <person name="Haft D.H."/>
            <person name="Methe B."/>
            <person name="Sutton G."/>
            <person name="Nelson K.E."/>
        </authorList>
    </citation>
    <scope>NUCLEOTIDE SEQUENCE [LARGE SCALE GENOMIC DNA]</scope>
    <source>
        <strain evidence="1 2">S7-1-13</strain>
    </source>
</reference>
<dbReference type="InterPro" id="IPR023214">
    <property type="entry name" value="HAD_sf"/>
</dbReference>
<dbReference type="CDD" id="cd07516">
    <property type="entry name" value="HAD_Pase"/>
    <property type="match status" value="1"/>
</dbReference>
<gene>
    <name evidence="1" type="ORF">HMPREF1630_00200</name>
</gene>
<evidence type="ECO:0000313" key="2">
    <source>
        <dbReference type="Proteomes" id="UP000029579"/>
    </source>
</evidence>
<dbReference type="GO" id="GO:0016791">
    <property type="term" value="F:phosphatase activity"/>
    <property type="evidence" value="ECO:0007669"/>
    <property type="project" value="UniProtKB-ARBA"/>
</dbReference>
<dbReference type="eggNOG" id="COG0561">
    <property type="taxonomic scope" value="Bacteria"/>
</dbReference>
<accession>A0A095X7V5</accession>
<dbReference type="EMBL" id="JRMW01000004">
    <property type="protein sequence ID" value="KGF06190.1"/>
    <property type="molecule type" value="Genomic_DNA"/>
</dbReference>
<dbReference type="PANTHER" id="PTHR10000:SF8">
    <property type="entry name" value="HAD SUPERFAMILY HYDROLASE-LIKE, TYPE 3"/>
    <property type="match status" value="1"/>
</dbReference>
<dbReference type="PANTHER" id="PTHR10000">
    <property type="entry name" value="PHOSPHOSERINE PHOSPHATASE"/>
    <property type="match status" value="1"/>
</dbReference>
<evidence type="ECO:0000313" key="1">
    <source>
        <dbReference type="EMBL" id="KGF06190.1"/>
    </source>
</evidence>
<dbReference type="InterPro" id="IPR036412">
    <property type="entry name" value="HAD-like_sf"/>
</dbReference>
<sequence>MTKKLICVDLDGTLLNSNNEISKETKKVIYEVMNKGHKMAIITGRDYYSSIHVARELFKGSTSGILSSSNGAHVFDLCSNKVIYEHKINSDVLKDLMDFSKSIGIDYMLYKDNKIMIEKIDTYDVDLIHQKNKIEVLLVKDLKDWVGDGLNKIILSANPEKIIGNYEKIKEKYNKIINPVRSMPQFIDCIPYGINKGVSMGEIGRYYGIGMEDTISFGDGDNDIEMIVKAGCGVSMKNGSLNLKKMADFICLTNDNDGIADFLENYVINS</sequence>
<organism evidence="1 2">
    <name type="scientific">Anaerococcus lactolyticus S7-1-13</name>
    <dbReference type="NCBI Taxonomy" id="1284686"/>
    <lineage>
        <taxon>Bacteria</taxon>
        <taxon>Bacillati</taxon>
        <taxon>Bacillota</taxon>
        <taxon>Tissierellia</taxon>
        <taxon>Tissierellales</taxon>
        <taxon>Peptoniphilaceae</taxon>
        <taxon>Anaerococcus</taxon>
    </lineage>
</organism>
<dbReference type="Proteomes" id="UP000029579">
    <property type="component" value="Unassembled WGS sequence"/>
</dbReference>
<dbReference type="Gene3D" id="3.40.50.1000">
    <property type="entry name" value="HAD superfamily/HAD-like"/>
    <property type="match status" value="1"/>
</dbReference>
<protein>
    <recommendedName>
        <fullName evidence="3">Hydrolase</fullName>
    </recommendedName>
</protein>
<proteinExistence type="predicted"/>
<dbReference type="PROSITE" id="PS01228">
    <property type="entry name" value="COF_1"/>
    <property type="match status" value="1"/>
</dbReference>
<dbReference type="NCBIfam" id="TIGR00099">
    <property type="entry name" value="Cof-subfamily"/>
    <property type="match status" value="1"/>
</dbReference>
<name>A0A095X7V5_9FIRM</name>
<dbReference type="SUPFAM" id="SSF56784">
    <property type="entry name" value="HAD-like"/>
    <property type="match status" value="1"/>
</dbReference>
<dbReference type="SFLD" id="SFLDG01140">
    <property type="entry name" value="C2.B:_Phosphomannomutase_and_P"/>
    <property type="match status" value="1"/>
</dbReference>
<dbReference type="PROSITE" id="PS01229">
    <property type="entry name" value="COF_2"/>
    <property type="match status" value="1"/>
</dbReference>
<dbReference type="InterPro" id="IPR006379">
    <property type="entry name" value="HAD-SF_hydro_IIB"/>
</dbReference>
<dbReference type="InterPro" id="IPR000150">
    <property type="entry name" value="Cof"/>
</dbReference>
<dbReference type="NCBIfam" id="TIGR01484">
    <property type="entry name" value="HAD-SF-IIB"/>
    <property type="match status" value="1"/>
</dbReference>
<dbReference type="SFLD" id="SFLDS00003">
    <property type="entry name" value="Haloacid_Dehalogenase"/>
    <property type="match status" value="1"/>
</dbReference>
<dbReference type="GO" id="GO:0005829">
    <property type="term" value="C:cytosol"/>
    <property type="evidence" value="ECO:0007669"/>
    <property type="project" value="TreeGrafter"/>
</dbReference>